<dbReference type="EMBL" id="JAULUE010002061">
    <property type="protein sequence ID" value="KAK5883375.1"/>
    <property type="molecule type" value="Genomic_DNA"/>
</dbReference>
<feature type="compositionally biased region" description="Basic and acidic residues" evidence="1">
    <location>
        <begin position="31"/>
        <end position="42"/>
    </location>
</feature>
<dbReference type="Proteomes" id="UP001335648">
    <property type="component" value="Unassembled WGS sequence"/>
</dbReference>
<organism evidence="2 3">
    <name type="scientific">Champsocephalus esox</name>
    <name type="common">pike icefish</name>
    <dbReference type="NCBI Taxonomy" id="159716"/>
    <lineage>
        <taxon>Eukaryota</taxon>
        <taxon>Metazoa</taxon>
        <taxon>Chordata</taxon>
        <taxon>Craniata</taxon>
        <taxon>Vertebrata</taxon>
        <taxon>Euteleostomi</taxon>
        <taxon>Actinopterygii</taxon>
        <taxon>Neopterygii</taxon>
        <taxon>Teleostei</taxon>
        <taxon>Neoteleostei</taxon>
        <taxon>Acanthomorphata</taxon>
        <taxon>Eupercaria</taxon>
        <taxon>Perciformes</taxon>
        <taxon>Notothenioidei</taxon>
        <taxon>Channichthyidae</taxon>
        <taxon>Champsocephalus</taxon>
    </lineage>
</organism>
<gene>
    <name evidence="2" type="ORF">CesoFtcFv8_019712</name>
</gene>
<dbReference type="AlphaFoldDB" id="A0AAN8BEB3"/>
<evidence type="ECO:0000313" key="2">
    <source>
        <dbReference type="EMBL" id="KAK5883375.1"/>
    </source>
</evidence>
<feature type="region of interest" description="Disordered" evidence="1">
    <location>
        <begin position="1"/>
        <end position="89"/>
    </location>
</feature>
<accession>A0AAN8BEB3</accession>
<evidence type="ECO:0000256" key="1">
    <source>
        <dbReference type="SAM" id="MobiDB-lite"/>
    </source>
</evidence>
<keyword evidence="3" id="KW-1185">Reference proteome</keyword>
<comment type="caution">
    <text evidence="2">The sequence shown here is derived from an EMBL/GenBank/DDBJ whole genome shotgun (WGS) entry which is preliminary data.</text>
</comment>
<proteinExistence type="predicted"/>
<sequence>MDRLFMKPLLRALDQGPIASSSQTQRGTGGSRDDRGKGEGKEGGWQGGVKEAGDSRTGLERGGRETGPPAWREGHSQQGGSEACCARDT</sequence>
<name>A0AAN8BEB3_9TELE</name>
<reference evidence="2 3" key="1">
    <citation type="journal article" date="2023" name="Mol. Biol. Evol.">
        <title>Genomics of Secondarily Temperate Adaptation in the Only Non-Antarctic Icefish.</title>
        <authorList>
            <person name="Rivera-Colon A.G."/>
            <person name="Rayamajhi N."/>
            <person name="Minhas B.F."/>
            <person name="Madrigal G."/>
            <person name="Bilyk K.T."/>
            <person name="Yoon V."/>
            <person name="Hune M."/>
            <person name="Gregory S."/>
            <person name="Cheng C.H.C."/>
            <person name="Catchen J.M."/>
        </authorList>
    </citation>
    <scope>NUCLEOTIDE SEQUENCE [LARGE SCALE GENOMIC DNA]</scope>
    <source>
        <strain evidence="2">JC2023a</strain>
    </source>
</reference>
<feature type="compositionally biased region" description="Basic and acidic residues" evidence="1">
    <location>
        <begin position="51"/>
        <end position="64"/>
    </location>
</feature>
<protein>
    <submittedName>
        <fullName evidence="2">Uncharacterized protein</fullName>
    </submittedName>
</protein>
<evidence type="ECO:0000313" key="3">
    <source>
        <dbReference type="Proteomes" id="UP001335648"/>
    </source>
</evidence>